<feature type="domain" description="PpiC" evidence="3">
    <location>
        <begin position="133"/>
        <end position="235"/>
    </location>
</feature>
<dbReference type="InterPro" id="IPR050245">
    <property type="entry name" value="PrsA_foldase"/>
</dbReference>
<evidence type="ECO:0000259" key="3">
    <source>
        <dbReference type="PROSITE" id="PS50198"/>
    </source>
</evidence>
<dbReference type="PANTHER" id="PTHR47245">
    <property type="entry name" value="PEPTIDYLPROLYL ISOMERASE"/>
    <property type="match status" value="1"/>
</dbReference>
<dbReference type="InterPro" id="IPR000297">
    <property type="entry name" value="PPIase_PpiC"/>
</dbReference>
<evidence type="ECO:0000256" key="1">
    <source>
        <dbReference type="PROSITE-ProRule" id="PRU00278"/>
    </source>
</evidence>
<dbReference type="AlphaFoldDB" id="A0A7X9RUH8"/>
<dbReference type="InterPro" id="IPR046357">
    <property type="entry name" value="PPIase_dom_sf"/>
</dbReference>
<proteinExistence type="predicted"/>
<organism evidence="4 5">
    <name type="scientific">Flammeovirga aprica JL-4</name>
    <dbReference type="NCBI Taxonomy" id="694437"/>
    <lineage>
        <taxon>Bacteria</taxon>
        <taxon>Pseudomonadati</taxon>
        <taxon>Bacteroidota</taxon>
        <taxon>Cytophagia</taxon>
        <taxon>Cytophagales</taxon>
        <taxon>Flammeovirgaceae</taxon>
        <taxon>Flammeovirga</taxon>
    </lineage>
</organism>
<evidence type="ECO:0000256" key="2">
    <source>
        <dbReference type="SAM" id="SignalP"/>
    </source>
</evidence>
<dbReference type="RefSeq" id="WP_169657235.1">
    <property type="nucleotide sequence ID" value="NZ_JABANE010000032.1"/>
</dbReference>
<dbReference type="Proteomes" id="UP000576082">
    <property type="component" value="Unassembled WGS sequence"/>
</dbReference>
<keyword evidence="2" id="KW-0732">Signal</keyword>
<dbReference type="EMBL" id="JABANE010000032">
    <property type="protein sequence ID" value="NME68945.1"/>
    <property type="molecule type" value="Genomic_DNA"/>
</dbReference>
<dbReference type="PROSITE" id="PS51257">
    <property type="entry name" value="PROKAR_LIPOPROTEIN"/>
    <property type="match status" value="1"/>
</dbReference>
<dbReference type="GO" id="GO:0003755">
    <property type="term" value="F:peptidyl-prolyl cis-trans isomerase activity"/>
    <property type="evidence" value="ECO:0007669"/>
    <property type="project" value="UniProtKB-KW"/>
</dbReference>
<dbReference type="SUPFAM" id="SSF54534">
    <property type="entry name" value="FKBP-like"/>
    <property type="match status" value="2"/>
</dbReference>
<gene>
    <name evidence="4" type="ORF">HHU12_13310</name>
</gene>
<reference evidence="4 5" key="1">
    <citation type="submission" date="2020-04" db="EMBL/GenBank/DDBJ databases">
        <title>Flammeovirga sp. SR4, a novel species isolated from seawater.</title>
        <authorList>
            <person name="Wang X."/>
        </authorList>
    </citation>
    <scope>NUCLEOTIDE SEQUENCE [LARGE SCALE GENOMIC DNA]</scope>
    <source>
        <strain evidence="4 5">ATCC 23126</strain>
    </source>
</reference>
<sequence>MLKYTLYFFLLITTSQLFYGCANSPFGKKSDLTKEEKIISIDGNNISKENFIYLYEKNYVNDSAFYSQNSIDNYLELFINFKLKVAEAVDLGYDTLPDFKSEYKMYLHQLEEPYLTESVFNDSLVKQAYERQKIEVNASHLLIKVEENASPEDTLTAYNKVLSIKKELQEGKDFEELAFKYSEDPSAKRNKGNLGYFTSLQMVYPFEEAAFNTPIDSVSDVVKTRFGYHLLKVNDKRERFGNLQVQHIMINSGPRDTEEKKKEAKEKVFSIYDSLQNGGDWNTLCANFSDDKRSSSQEGVLPPVSEVRFPPQFLEGVSSLEKIGDTSVPVQTDFGWHIIRLYKKEPVAPYETLYPTLVSKVKKDSRSQTSRKDFIKKLKRDNNYTVVDENKSLAYSLVDSSYLKNEWKKSEEISIKVLKKNVFTLKGKNITVNDFLDYLVEHEKVSKNDDLKEVLDSHFNKYSEIVLLEVEKKNLPEKYPEYKHLAQEYEDGLLLFRVMEDCVWNKASQDTKGLEAYYEANKNSYMWDTRAVMSIYNTGSKQLMNETIEMLDSNYYQVYPSEVSAITFKKNSSYLYKSRISDIKKSAEVLKQDKSLFVLLNVEVNKGEYKSMKTKRLQKIINQYTANGIPENRIKSNFEEGAVGVVDVKYYSTNTANFVKEKNNNNNLSVSFKEGTFSKDEIPHMDHLKMEKGRYTFEENDRFFIVEIKDILAPTTKSLDECKGSVIADYQEYLEKNWIEELHQKHNVVIDSVQLNSLYKQEQSI</sequence>
<keyword evidence="1" id="KW-0697">Rotamase</keyword>
<evidence type="ECO:0000313" key="5">
    <source>
        <dbReference type="Proteomes" id="UP000576082"/>
    </source>
</evidence>
<dbReference type="PANTHER" id="PTHR47245:SF2">
    <property type="entry name" value="PEPTIDYL-PROLYL CIS-TRANS ISOMERASE HP_0175-RELATED"/>
    <property type="match status" value="1"/>
</dbReference>
<protein>
    <recommendedName>
        <fullName evidence="3">PpiC domain-containing protein</fullName>
    </recommendedName>
</protein>
<evidence type="ECO:0000313" key="4">
    <source>
        <dbReference type="EMBL" id="NME68945.1"/>
    </source>
</evidence>
<name>A0A7X9RUH8_9BACT</name>
<dbReference type="Pfam" id="PF13616">
    <property type="entry name" value="Rotamase_3"/>
    <property type="match status" value="1"/>
</dbReference>
<accession>A0A7X9RUH8</accession>
<feature type="chain" id="PRO_5030664532" description="PpiC domain-containing protein" evidence="2">
    <location>
        <begin position="20"/>
        <end position="765"/>
    </location>
</feature>
<dbReference type="Pfam" id="PF00639">
    <property type="entry name" value="Rotamase"/>
    <property type="match status" value="1"/>
</dbReference>
<comment type="caution">
    <text evidence="4">The sequence shown here is derived from an EMBL/GenBank/DDBJ whole genome shotgun (WGS) entry which is preliminary data.</text>
</comment>
<keyword evidence="5" id="KW-1185">Reference proteome</keyword>
<dbReference type="Gene3D" id="3.10.50.40">
    <property type="match status" value="2"/>
</dbReference>
<dbReference type="PROSITE" id="PS50198">
    <property type="entry name" value="PPIC_PPIASE_2"/>
    <property type="match status" value="2"/>
</dbReference>
<feature type="signal peptide" evidence="2">
    <location>
        <begin position="1"/>
        <end position="19"/>
    </location>
</feature>
<keyword evidence="1" id="KW-0413">Isomerase</keyword>
<feature type="domain" description="PpiC" evidence="3">
    <location>
        <begin position="240"/>
        <end position="343"/>
    </location>
</feature>